<dbReference type="Proteomes" id="UP001163707">
    <property type="component" value="Chromosome"/>
</dbReference>
<evidence type="ECO:0000313" key="18">
    <source>
        <dbReference type="EMBL" id="QDZ73412.1"/>
    </source>
</evidence>
<dbReference type="EMBL" id="CP109872">
    <property type="protein sequence ID" value="UYW68044.1"/>
    <property type="molecule type" value="Genomic_DNA"/>
</dbReference>
<evidence type="ECO:0000256" key="1">
    <source>
        <dbReference type="ARBA" id="ARBA00022741"/>
    </source>
</evidence>
<dbReference type="Proteomes" id="UP000190641">
    <property type="component" value="Unassembled WGS sequence"/>
</dbReference>
<dbReference type="EMBL" id="CP028009">
    <property type="protein sequence ID" value="QHV47028.1"/>
    <property type="molecule type" value="Genomic_DNA"/>
</dbReference>
<dbReference type="Proteomes" id="UP000219922">
    <property type="component" value="Unassembled WGS sequence"/>
</dbReference>
<dbReference type="GO" id="GO:0003724">
    <property type="term" value="F:RNA helicase activity"/>
    <property type="evidence" value="ECO:0007669"/>
    <property type="project" value="TreeGrafter"/>
</dbReference>
<dbReference type="Proteomes" id="UP000309400">
    <property type="component" value="Unassembled WGS sequence"/>
</dbReference>
<evidence type="ECO:0000313" key="14">
    <source>
        <dbReference type="EMBL" id="PDZ96712.1"/>
    </source>
</evidence>
<dbReference type="EMBL" id="WBPB01000004">
    <property type="protein sequence ID" value="KAB2502022.1"/>
    <property type="molecule type" value="Genomic_DNA"/>
</dbReference>
<dbReference type="GO" id="GO:0033592">
    <property type="term" value="F:RNA strand annealing activity"/>
    <property type="evidence" value="ECO:0007669"/>
    <property type="project" value="TreeGrafter"/>
</dbReference>
<reference evidence="20 28" key="6">
    <citation type="submission" date="2019-06" db="EMBL/GenBank/DDBJ databases">
        <title>Biocontrol Bacillus strains from Vietnam.</title>
        <authorList>
            <person name="Borriss R."/>
            <person name="Lasch P."/>
            <person name="Thanh Tam L.T."/>
        </authorList>
    </citation>
    <scope>NUCLEOTIDE SEQUENCE [LARGE SCALE GENOMIC DNA]</scope>
    <source>
        <strain evidence="20 28">A8</strain>
    </source>
</reference>
<evidence type="ECO:0000313" key="24">
    <source>
        <dbReference type="Proteomes" id="UP000219922"/>
    </source>
</evidence>
<feature type="domain" description="Helicase C-terminal" evidence="7">
    <location>
        <begin position="209"/>
        <end position="379"/>
    </location>
</feature>
<dbReference type="EMBL" id="LOMO01000168">
    <property type="protein sequence ID" value="KXY35082.1"/>
    <property type="molecule type" value="Genomic_DNA"/>
</dbReference>
<keyword evidence="2 12" id="KW-0378">Hydrolase</keyword>
<dbReference type="EMBL" id="VDDR01000004">
    <property type="protein sequence ID" value="TNC00168.1"/>
    <property type="molecule type" value="Genomic_DNA"/>
</dbReference>
<dbReference type="Proteomes" id="UP000075476">
    <property type="component" value="Unassembled WGS sequence"/>
</dbReference>
<dbReference type="SMART" id="SM00490">
    <property type="entry name" value="HELICc"/>
    <property type="match status" value="1"/>
</dbReference>
<dbReference type="GO" id="GO:0005829">
    <property type="term" value="C:cytosol"/>
    <property type="evidence" value="ECO:0007669"/>
    <property type="project" value="TreeGrafter"/>
</dbReference>
<feature type="compositionally biased region" description="Basic residues" evidence="5">
    <location>
        <begin position="373"/>
        <end position="389"/>
    </location>
</feature>
<name>A0A063CJJ1_BACCE</name>
<evidence type="ECO:0000313" key="15">
    <source>
        <dbReference type="EMBL" id="PFK17402.1"/>
    </source>
</evidence>
<sequence length="389" mass="44067">MIKDMQPFLQQAWEKAGFKELTEIQKQAIPTILEGQDVIAESPTGTGKTLAYLLPLLHKINPEVKQPQVVVLAPTRELVMQIHEEVQKFTAGTEISGASLIGGADIKRQVEKLKKHPRVIVGSPGRILELIRMKKLKMHEVKTIVFDEFDQIVKQKMMGAVQDVIKSTMRDRQLVFFSATMTKAAEDAARDLAVEPQLVRVTRAESKSLVEHTYIICERREKNDYVRRIMHMGDVKAVAFLNDPFRLDEITEKLKFRKMKAAALHAEASKQEREATMRAFRGGKLEILLATDIAARGIDIDDLTHVIHLELPDTVDQYIHRSGRTGRMGKEGTVVSLVTPQEERKLLQFAKKLGIVFTKQEMFKGSFVETKPKAPKKKKPAFTGKKKPR</sequence>
<evidence type="ECO:0000256" key="5">
    <source>
        <dbReference type="SAM" id="MobiDB-lite"/>
    </source>
</evidence>
<dbReference type="Proteomes" id="UP000226257">
    <property type="component" value="Unassembled WGS sequence"/>
</dbReference>
<reference evidence="18 29" key="5">
    <citation type="journal article" date="2019" name="Ecotoxicol. Environ. Saf.">
        <title>Microbial characterization of heavy metal resistant bacterial strains isolated from an electroplating wastewater treatment plant.</title>
        <authorList>
            <person name="Cai X."/>
            <person name="Zheng X."/>
            <person name="Zhang D."/>
            <person name="Iqbal W."/>
            <person name="Liu C."/>
            <person name="Yang B."/>
            <person name="Zhao X."/>
            <person name="Lu X."/>
            <person name="Mao Y."/>
        </authorList>
    </citation>
    <scope>NUCLEOTIDE SEQUENCE [LARGE SCALE GENOMIC DNA]</scope>
    <source>
        <strain evidence="18 29">Co1-1</strain>
    </source>
</reference>
<dbReference type="Gene3D" id="3.40.50.300">
    <property type="entry name" value="P-loop containing nucleotide triphosphate hydrolases"/>
    <property type="match status" value="2"/>
</dbReference>
<reference evidence="21" key="10">
    <citation type="submission" date="2023-02" db="EMBL/GenBank/DDBJ databases">
        <title>Complete Genome Sequence of Bacillus cereus sensu lato isolate BC38B from pepper closely related to the Bacillus anthracis clade.</title>
        <authorList>
            <person name="Abdelli M."/>
            <person name="Cerar Kisek T."/>
            <person name="Falaise C."/>
            <person name="Cumont A."/>
            <person name="Giraud M."/>
            <person name="Chatoux J."/>
            <person name="Rogee S."/>
            <person name="Dadvisard M."/>
            <person name="Larigauderie G."/>
            <person name="Raynaud F."/>
            <person name="Godic Torkar K."/>
            <person name="Ramisse V."/>
        </authorList>
    </citation>
    <scope>NUCLEOTIDE SEQUENCE</scope>
    <source>
        <strain evidence="21">BC38B</strain>
    </source>
</reference>
<gene>
    <name evidence="9" type="ORF">AT268_35310</name>
    <name evidence="13" type="ORF">BLX06_12920</name>
    <name evidence="19" type="ORF">C1N66_29450</name>
    <name evidence="17" type="ORF">COC69_24680</name>
    <name evidence="15" type="ORF">COI98_14345</name>
    <name evidence="16" type="ORF">COK98_05195</name>
    <name evidence="14" type="ORF">CON36_21395</name>
    <name evidence="18" type="ORF">D0437_09980</name>
    <name evidence="8" type="ORF">F8158_02230</name>
    <name evidence="20" type="ORF">FHG65_11550</name>
    <name evidence="11" type="ORF">H7U08_24230</name>
    <name evidence="10" type="ORF">JCR31_17935</name>
    <name evidence="21" type="ORF">OK229_20090</name>
    <name evidence="12" type="ORF">QYM23_10875</name>
</gene>
<dbReference type="SMART" id="SM00487">
    <property type="entry name" value="DEXDc"/>
    <property type="match status" value="1"/>
</dbReference>
<dbReference type="EMBL" id="NUWJ01000121">
    <property type="protein sequence ID" value="PFK17402.1"/>
    <property type="molecule type" value="Genomic_DNA"/>
</dbReference>
<dbReference type="AlphaFoldDB" id="A0A063CJJ1"/>
<reference evidence="10 32" key="9">
    <citation type="submission" date="2020-12" db="EMBL/GenBank/DDBJ databases">
        <title>Genome assembly for a thermostable protease producing Bacillus cereus MAKP1 strain isolated from chicken gut.</title>
        <authorList>
            <person name="Malaviya A."/>
        </authorList>
    </citation>
    <scope>NUCLEOTIDE SEQUENCE [LARGE SCALE GENOMIC DNA]</scope>
    <source>
        <strain evidence="10 32">MAKP1</strain>
    </source>
</reference>
<dbReference type="EC" id="3.6.4.-" evidence="12"/>
<evidence type="ECO:0000313" key="11">
    <source>
        <dbReference type="EMBL" id="MBY0039616.1"/>
    </source>
</evidence>
<evidence type="ECO:0000313" key="25">
    <source>
        <dbReference type="Proteomes" id="UP000224203"/>
    </source>
</evidence>
<dbReference type="Proteomes" id="UP000224203">
    <property type="component" value="Unassembled WGS sequence"/>
</dbReference>
<evidence type="ECO:0000313" key="23">
    <source>
        <dbReference type="Proteomes" id="UP000190641"/>
    </source>
</evidence>
<evidence type="ECO:0000313" key="31">
    <source>
        <dbReference type="Proteomes" id="UP000477920"/>
    </source>
</evidence>
<evidence type="ECO:0000313" key="30">
    <source>
        <dbReference type="Proteomes" id="UP000464780"/>
    </source>
</evidence>
<evidence type="ECO:0000313" key="27">
    <source>
        <dbReference type="Proteomes" id="UP000226257"/>
    </source>
</evidence>
<dbReference type="EMBL" id="NULI01000151">
    <property type="protein sequence ID" value="PGS72542.1"/>
    <property type="molecule type" value="Genomic_DNA"/>
</dbReference>
<dbReference type="PANTHER" id="PTHR47963:SF7">
    <property type="entry name" value="ATP-DEPENDENT RNA HELICASE YFML-RELATED"/>
    <property type="match status" value="1"/>
</dbReference>
<dbReference type="Proteomes" id="UP000464780">
    <property type="component" value="Chromosome"/>
</dbReference>
<accession>A0A063CJJ1</accession>
<dbReference type="InterPro" id="IPR014001">
    <property type="entry name" value="Helicase_ATP-bd"/>
</dbReference>
<dbReference type="GeneID" id="93008989"/>
<evidence type="ECO:0000313" key="17">
    <source>
        <dbReference type="EMBL" id="PGS72542.1"/>
    </source>
</evidence>
<evidence type="ECO:0000313" key="28">
    <source>
        <dbReference type="Proteomes" id="UP000309400"/>
    </source>
</evidence>
<evidence type="ECO:0000313" key="32">
    <source>
        <dbReference type="Proteomes" id="UP000613452"/>
    </source>
</evidence>
<reference evidence="8 31" key="7">
    <citation type="submission" date="2019-10" db="EMBL/GenBank/DDBJ databases">
        <title>Bacillus from the desert of Cuatro Cinegas, Coahuila.</title>
        <authorList>
            <person name="Olmedo-Alvarez G."/>
            <person name="Saldana S."/>
            <person name="Barcelo D."/>
        </authorList>
    </citation>
    <scope>NUCLEOTIDE SEQUENCE [LARGE SCALE GENOMIC DNA]</scope>
    <source>
        <strain evidence="8 31">CH101a_3T</strain>
    </source>
</reference>
<dbReference type="Proteomes" id="UP001197806">
    <property type="component" value="Unassembled WGS sequence"/>
</dbReference>
<dbReference type="EMBL" id="JACLPZ010000039">
    <property type="protein sequence ID" value="MBY0039616.1"/>
    <property type="molecule type" value="Genomic_DNA"/>
</dbReference>
<dbReference type="CDD" id="cd00268">
    <property type="entry name" value="DEADc"/>
    <property type="match status" value="1"/>
</dbReference>
<dbReference type="EMBL" id="JAEFBZ010000001">
    <property type="protein sequence ID" value="MBK1609780.1"/>
    <property type="molecule type" value="Genomic_DNA"/>
</dbReference>
<evidence type="ECO:0000256" key="2">
    <source>
        <dbReference type="ARBA" id="ARBA00022801"/>
    </source>
</evidence>
<evidence type="ECO:0000313" key="8">
    <source>
        <dbReference type="EMBL" id="KAB2502022.1"/>
    </source>
</evidence>
<evidence type="ECO:0000313" key="20">
    <source>
        <dbReference type="EMBL" id="TNC00168.1"/>
    </source>
</evidence>
<evidence type="ECO:0000313" key="22">
    <source>
        <dbReference type="Proteomes" id="UP000075476"/>
    </source>
</evidence>
<evidence type="ECO:0000313" key="13">
    <source>
        <dbReference type="EMBL" id="OOR74654.1"/>
    </source>
</evidence>
<dbReference type="InterPro" id="IPR027417">
    <property type="entry name" value="P-loop_NTPase"/>
</dbReference>
<protein>
    <submittedName>
        <fullName evidence="9 13">RNA helicase</fullName>
    </submittedName>
    <submittedName>
        <fullName evidence="12">DEAD/DEAH box helicase</fullName>
        <ecNumber evidence="12">3.6.4.-</ecNumber>
    </submittedName>
</protein>
<feature type="domain" description="Helicase ATP-binding" evidence="6">
    <location>
        <begin position="29"/>
        <end position="199"/>
    </location>
</feature>
<dbReference type="OMA" id="PRDHQMI"/>
<dbReference type="GO" id="GO:0009409">
    <property type="term" value="P:response to cold"/>
    <property type="evidence" value="ECO:0007669"/>
    <property type="project" value="TreeGrafter"/>
</dbReference>
<dbReference type="InterPro" id="IPR050547">
    <property type="entry name" value="DEAD_box_RNA_helicases"/>
</dbReference>
<dbReference type="Proteomes" id="UP000477920">
    <property type="component" value="Unassembled WGS sequence"/>
</dbReference>
<keyword evidence="4" id="KW-0067">ATP-binding</keyword>
<dbReference type="EMBL" id="JAUIQW010000001">
    <property type="protein sequence ID" value="MDN4873359.1"/>
    <property type="molecule type" value="Genomic_DNA"/>
</dbReference>
<dbReference type="CDD" id="cd18787">
    <property type="entry name" value="SF2_C_DEAD"/>
    <property type="match status" value="1"/>
</dbReference>
<dbReference type="Proteomes" id="UP000224413">
    <property type="component" value="Unassembled WGS sequence"/>
</dbReference>
<dbReference type="InterPro" id="IPR011545">
    <property type="entry name" value="DEAD/DEAH_box_helicase_dom"/>
</dbReference>
<dbReference type="Pfam" id="PF00270">
    <property type="entry name" value="DEAD"/>
    <property type="match status" value="1"/>
</dbReference>
<dbReference type="Pfam" id="PF00271">
    <property type="entry name" value="Helicase_C"/>
    <property type="match status" value="1"/>
</dbReference>
<dbReference type="SMR" id="A0A063CJJ1"/>
<dbReference type="EMBL" id="MUAU01000033">
    <property type="protein sequence ID" value="OOR74654.1"/>
    <property type="molecule type" value="Genomic_DNA"/>
</dbReference>
<evidence type="ECO:0000259" key="6">
    <source>
        <dbReference type="PROSITE" id="PS51192"/>
    </source>
</evidence>
<dbReference type="GO" id="GO:0016787">
    <property type="term" value="F:hydrolase activity"/>
    <property type="evidence" value="ECO:0007669"/>
    <property type="project" value="UniProtKB-KW"/>
</dbReference>
<dbReference type="Proteomes" id="UP001175137">
    <property type="component" value="Unassembled WGS sequence"/>
</dbReference>
<dbReference type="Proteomes" id="UP000321735">
    <property type="component" value="Chromosome"/>
</dbReference>
<evidence type="ECO:0000256" key="4">
    <source>
        <dbReference type="ARBA" id="ARBA00022840"/>
    </source>
</evidence>
<dbReference type="GO" id="GO:0005524">
    <property type="term" value="F:ATP binding"/>
    <property type="evidence" value="ECO:0007669"/>
    <property type="project" value="UniProtKB-KW"/>
</dbReference>
<dbReference type="PANTHER" id="PTHR47963">
    <property type="entry name" value="DEAD-BOX ATP-DEPENDENT RNA HELICASE 47, MITOCHONDRIAL"/>
    <property type="match status" value="1"/>
</dbReference>
<evidence type="ECO:0000259" key="7">
    <source>
        <dbReference type="PROSITE" id="PS51194"/>
    </source>
</evidence>
<evidence type="ECO:0000313" key="21">
    <source>
        <dbReference type="EMBL" id="UYW68044.1"/>
    </source>
</evidence>
<evidence type="ECO:0000313" key="33">
    <source>
        <dbReference type="Proteomes" id="UP001175137"/>
    </source>
</evidence>
<reference evidence="12" key="11">
    <citation type="submission" date="2023-07" db="EMBL/GenBank/DDBJ databases">
        <title>Complete genome sequence of Bacillus cereus SRCM126073 isolated from soil.</title>
        <authorList>
            <person name="Yang H.-G."/>
            <person name="Ryu M.-S."/>
            <person name="Ha G.-S."/>
            <person name="Yang H.-J."/>
            <person name="Jeong D.-Y."/>
        </authorList>
    </citation>
    <scope>NUCLEOTIDE SEQUENCE</scope>
    <source>
        <strain evidence="12">SRCM126073</strain>
    </source>
</reference>
<dbReference type="PROSITE" id="PS51194">
    <property type="entry name" value="HELICASE_CTER"/>
    <property type="match status" value="1"/>
</dbReference>
<evidence type="ECO:0000313" key="29">
    <source>
        <dbReference type="Proteomes" id="UP000321735"/>
    </source>
</evidence>
<dbReference type="InterPro" id="IPR044742">
    <property type="entry name" value="DEAD/DEAH_RhlB"/>
</dbReference>
<organism evidence="12 33">
    <name type="scientific">Bacillus cereus</name>
    <dbReference type="NCBI Taxonomy" id="1396"/>
    <lineage>
        <taxon>Bacteria</taxon>
        <taxon>Bacillati</taxon>
        <taxon>Bacillota</taxon>
        <taxon>Bacilli</taxon>
        <taxon>Bacillales</taxon>
        <taxon>Bacillaceae</taxon>
        <taxon>Bacillus</taxon>
        <taxon>Bacillus cereus group</taxon>
    </lineage>
</organism>
<dbReference type="Proteomes" id="UP000613452">
    <property type="component" value="Unassembled WGS sequence"/>
</dbReference>
<dbReference type="GO" id="GO:0005840">
    <property type="term" value="C:ribosome"/>
    <property type="evidence" value="ECO:0007669"/>
    <property type="project" value="TreeGrafter"/>
</dbReference>
<keyword evidence="3 12" id="KW-0347">Helicase</keyword>
<evidence type="ECO:0000313" key="10">
    <source>
        <dbReference type="EMBL" id="MBK1609780.1"/>
    </source>
</evidence>
<feature type="region of interest" description="Disordered" evidence="5">
    <location>
        <begin position="368"/>
        <end position="389"/>
    </location>
</feature>
<evidence type="ECO:0000313" key="19">
    <source>
        <dbReference type="EMBL" id="QHV47028.1"/>
    </source>
</evidence>
<dbReference type="EMBL" id="CP031778">
    <property type="protein sequence ID" value="QDZ73412.1"/>
    <property type="molecule type" value="Genomic_DNA"/>
</dbReference>
<dbReference type="InterPro" id="IPR001650">
    <property type="entry name" value="Helicase_C-like"/>
</dbReference>
<evidence type="ECO:0000313" key="9">
    <source>
        <dbReference type="EMBL" id="KXY35082.1"/>
    </source>
</evidence>
<reference evidence="24 25" key="3">
    <citation type="submission" date="2017-09" db="EMBL/GenBank/DDBJ databases">
        <title>Large-scale bioinformatics analysis of Bacillus genomes uncovers conserved roles of natural products in bacterial physiology.</title>
        <authorList>
            <consortium name="Agbiome Team Llc"/>
            <person name="Bleich R.M."/>
            <person name="Grubbs K.J."/>
            <person name="Santa Maria K.C."/>
            <person name="Allen S.E."/>
            <person name="Farag S."/>
            <person name="Shank E.A."/>
            <person name="Bowers A."/>
        </authorList>
    </citation>
    <scope>NUCLEOTIDE SEQUENCE [LARGE SCALE GENOMIC DNA]</scope>
    <source>
        <strain evidence="17 25">AFS041711</strain>
        <strain evidence="16 27">AFS060282</strain>
        <strain evidence="15 26">AFS083741</strain>
        <strain evidence="14 24">AFS092789</strain>
    </source>
</reference>
<evidence type="ECO:0000313" key="16">
    <source>
        <dbReference type="EMBL" id="PFV09620.1"/>
    </source>
</evidence>
<dbReference type="PROSITE" id="PS51192">
    <property type="entry name" value="HELICASE_ATP_BIND_1"/>
    <property type="match status" value="1"/>
</dbReference>
<dbReference type="EMBL" id="NVMX01000032">
    <property type="protein sequence ID" value="PDZ96712.1"/>
    <property type="molecule type" value="Genomic_DNA"/>
</dbReference>
<evidence type="ECO:0000313" key="26">
    <source>
        <dbReference type="Proteomes" id="UP000224413"/>
    </source>
</evidence>
<proteinExistence type="predicted"/>
<dbReference type="RefSeq" id="WP_000588613.1">
    <property type="nucleotide sequence ID" value="NZ_AP022857.1"/>
</dbReference>
<dbReference type="EMBL" id="NVDQ01000011">
    <property type="protein sequence ID" value="PFV09620.1"/>
    <property type="molecule type" value="Genomic_DNA"/>
</dbReference>
<keyword evidence="1" id="KW-0547">Nucleotide-binding</keyword>
<dbReference type="SUPFAM" id="SSF52540">
    <property type="entry name" value="P-loop containing nucleoside triphosphate hydrolases"/>
    <property type="match status" value="1"/>
</dbReference>
<reference evidence="19 30" key="4">
    <citation type="submission" date="2018-03" db="EMBL/GenBank/DDBJ databases">
        <title>The complete genome of bacterial strain SGAir0260.</title>
        <authorList>
            <person name="Schuster S.C."/>
        </authorList>
    </citation>
    <scope>NUCLEOTIDE SEQUENCE [LARGE SCALE GENOMIC DNA]</scope>
    <source>
        <strain evidence="19 30">SGAir0260</strain>
    </source>
</reference>
<evidence type="ECO:0000256" key="3">
    <source>
        <dbReference type="ARBA" id="ARBA00022806"/>
    </source>
</evidence>
<evidence type="ECO:0000313" key="12">
    <source>
        <dbReference type="EMBL" id="MDN4873359.1"/>
    </source>
</evidence>
<reference evidence="13 23" key="2">
    <citation type="submission" date="2017-01" db="EMBL/GenBank/DDBJ databases">
        <title>Bacillus cereus isolates.</title>
        <authorList>
            <person name="Beno S.M."/>
        </authorList>
    </citation>
    <scope>NUCLEOTIDE SEQUENCE [LARGE SCALE GENOMIC DNA]</scope>
    <source>
        <strain evidence="13 23">FSL K6-1030</strain>
    </source>
</reference>
<reference evidence="11" key="8">
    <citation type="submission" date="2020-08" db="EMBL/GenBank/DDBJ databases">
        <title>Fungal Genomes of the International Space Station.</title>
        <authorList>
            <person name="Seuylemezian A."/>
            <person name="Singh N.K."/>
            <person name="Wood J."/>
            <person name="Venkateswaran K."/>
        </authorList>
    </citation>
    <scope>NUCLEOTIDE SEQUENCE</scope>
    <source>
        <strain evidence="11">I2-B2</strain>
    </source>
</reference>
<reference evidence="9 22" key="1">
    <citation type="submission" date="2015-12" db="EMBL/GenBank/DDBJ databases">
        <title>Bacillus cereus Group isolate.</title>
        <authorList>
            <person name="Kovac J."/>
        </authorList>
    </citation>
    <scope>NUCLEOTIDE SEQUENCE [LARGE SCALE GENOMIC DNA]</scope>
    <source>
        <strain evidence="9 22">FSL K6-0073</strain>
    </source>
</reference>